<dbReference type="Pfam" id="PF00534">
    <property type="entry name" value="Glycos_transf_1"/>
    <property type="match status" value="1"/>
</dbReference>
<dbReference type="RefSeq" id="WP_089610841.1">
    <property type="nucleotide sequence ID" value="NZ_CP022121.1"/>
</dbReference>
<keyword evidence="4" id="KW-1185">Reference proteome</keyword>
<dbReference type="PANTHER" id="PTHR45947">
    <property type="entry name" value="SULFOQUINOVOSYL TRANSFERASE SQD2"/>
    <property type="match status" value="1"/>
</dbReference>
<protein>
    <submittedName>
        <fullName evidence="3">Glycosyltransferase</fullName>
        <ecNumber evidence="3">2.4.-.-</ecNumber>
    </submittedName>
</protein>
<evidence type="ECO:0000259" key="2">
    <source>
        <dbReference type="Pfam" id="PF13439"/>
    </source>
</evidence>
<dbReference type="Pfam" id="PF13439">
    <property type="entry name" value="Glyco_transf_4"/>
    <property type="match status" value="1"/>
</dbReference>
<dbReference type="InterPro" id="IPR001296">
    <property type="entry name" value="Glyco_trans_1"/>
</dbReference>
<reference evidence="3 4" key="1">
    <citation type="submission" date="2022-08" db="EMBL/GenBank/DDBJ databases">
        <title>Proteogenomics of the novel Dehalobacterium formicoaceticum strain EZ94 highlights a key role of methyltransferases during anaerobic dichloromethane degradation.</title>
        <authorList>
            <person name="Wasmund K."/>
        </authorList>
    </citation>
    <scope>NUCLEOTIDE SEQUENCE [LARGE SCALE GENOMIC DNA]</scope>
    <source>
        <strain evidence="3 4">EZ94</strain>
    </source>
</reference>
<organism evidence="3 4">
    <name type="scientific">Dehalobacterium formicoaceticum</name>
    <dbReference type="NCBI Taxonomy" id="51515"/>
    <lineage>
        <taxon>Bacteria</taxon>
        <taxon>Bacillati</taxon>
        <taxon>Bacillota</taxon>
        <taxon>Clostridia</taxon>
        <taxon>Eubacteriales</taxon>
        <taxon>Peptococcaceae</taxon>
        <taxon>Dehalobacterium</taxon>
    </lineage>
</organism>
<keyword evidence="3" id="KW-0808">Transferase</keyword>
<proteinExistence type="predicted"/>
<feature type="domain" description="Glycosyltransferase subfamily 4-like N-terminal" evidence="2">
    <location>
        <begin position="46"/>
        <end position="139"/>
    </location>
</feature>
<dbReference type="GO" id="GO:0016757">
    <property type="term" value="F:glycosyltransferase activity"/>
    <property type="evidence" value="ECO:0007669"/>
    <property type="project" value="UniProtKB-KW"/>
</dbReference>
<dbReference type="PANTHER" id="PTHR45947:SF3">
    <property type="entry name" value="SULFOQUINOVOSYL TRANSFERASE SQD2"/>
    <property type="match status" value="1"/>
</dbReference>
<dbReference type="SUPFAM" id="SSF53756">
    <property type="entry name" value="UDP-Glycosyltransferase/glycogen phosphorylase"/>
    <property type="match status" value="1"/>
</dbReference>
<evidence type="ECO:0000313" key="3">
    <source>
        <dbReference type="EMBL" id="MCR6546625.1"/>
    </source>
</evidence>
<dbReference type="EMBL" id="JANPWE010000009">
    <property type="protein sequence ID" value="MCR6546625.1"/>
    <property type="molecule type" value="Genomic_DNA"/>
</dbReference>
<keyword evidence="3" id="KW-0328">Glycosyltransferase</keyword>
<dbReference type="Proteomes" id="UP001524944">
    <property type="component" value="Unassembled WGS sequence"/>
</dbReference>
<feature type="domain" description="Glycosyl transferase family 1" evidence="1">
    <location>
        <begin position="150"/>
        <end position="296"/>
    </location>
</feature>
<gene>
    <name evidence="3" type="ORF">NVS47_14070</name>
</gene>
<dbReference type="Gene3D" id="3.40.50.2000">
    <property type="entry name" value="Glycogen Phosphorylase B"/>
    <property type="match status" value="2"/>
</dbReference>
<accession>A0ABT1Y942</accession>
<evidence type="ECO:0000259" key="1">
    <source>
        <dbReference type="Pfam" id="PF00534"/>
    </source>
</evidence>
<name>A0ABT1Y942_9FIRM</name>
<comment type="caution">
    <text evidence="3">The sequence shown here is derived from an EMBL/GenBank/DDBJ whole genome shotgun (WGS) entry which is preliminary data.</text>
</comment>
<sequence>MRVTLYAGGLSLVRKSGVGQAIMHQKAMLERAGVETTNKWAEPSAVVHINTVFPDSPVAAWLARKQHRKVVYYGHTTMEDFRNSFKCSNLFAPLFRRWIILCYELGDVIITPTPYSKKLLESYGIKKPIYSLTNGIDTDFFAPSKERRAAFRAKYQLLPDTKAVISVGHYIERKGLLDFVELARSMPDVRFFWFGYTNLNLVPKSIRTAIKNAPENLCFPGYVERDELRDAYCGCDLFAFLSKEETEGIVVLEALACGIPTLVRDIPVYEGWLADRKNVYKAKELTEFKEKAKGILTGTLPVLTESGLKVAQERSLEAVGKQLLSIYRKENILFPVYLHANSNLEAVDT</sequence>
<dbReference type="EC" id="2.4.-.-" evidence="3"/>
<dbReference type="InterPro" id="IPR028098">
    <property type="entry name" value="Glyco_trans_4-like_N"/>
</dbReference>
<dbReference type="InterPro" id="IPR050194">
    <property type="entry name" value="Glycosyltransferase_grp1"/>
</dbReference>
<evidence type="ECO:0000313" key="4">
    <source>
        <dbReference type="Proteomes" id="UP001524944"/>
    </source>
</evidence>